<evidence type="ECO:0000313" key="2">
    <source>
        <dbReference type="Proteomes" id="UP000823914"/>
    </source>
</evidence>
<sequence length="67" mass="8200">MRKEKEQEQEELWLQKEVIEFLRCTSSTFFTAKRYEKLRSKAIKDGSRRKYKKSDVFAFVEYLQKSV</sequence>
<reference evidence="1" key="2">
    <citation type="submission" date="2021-04" db="EMBL/GenBank/DDBJ databases">
        <authorList>
            <person name="Gilroy R."/>
        </authorList>
    </citation>
    <scope>NUCLEOTIDE SEQUENCE</scope>
    <source>
        <strain evidence="1">Gambia15-2214</strain>
    </source>
</reference>
<comment type="caution">
    <text evidence="1">The sequence shown here is derived from an EMBL/GenBank/DDBJ whole genome shotgun (WGS) entry which is preliminary data.</text>
</comment>
<dbReference type="EMBL" id="JAHLFV010000147">
    <property type="protein sequence ID" value="MBU3850131.1"/>
    <property type="molecule type" value="Genomic_DNA"/>
</dbReference>
<evidence type="ECO:0000313" key="1">
    <source>
        <dbReference type="EMBL" id="MBU3850131.1"/>
    </source>
</evidence>
<dbReference type="AlphaFoldDB" id="A0A9E2L320"/>
<protein>
    <submittedName>
        <fullName evidence="1">Uncharacterized protein</fullName>
    </submittedName>
</protein>
<proteinExistence type="predicted"/>
<reference evidence="1" key="1">
    <citation type="journal article" date="2021" name="PeerJ">
        <title>Extensive microbial diversity within the chicken gut microbiome revealed by metagenomics and culture.</title>
        <authorList>
            <person name="Gilroy R."/>
            <person name="Ravi A."/>
            <person name="Getino M."/>
            <person name="Pursley I."/>
            <person name="Horton D.L."/>
            <person name="Alikhan N.F."/>
            <person name="Baker D."/>
            <person name="Gharbi K."/>
            <person name="Hall N."/>
            <person name="Watson M."/>
            <person name="Adriaenssens E.M."/>
            <person name="Foster-Nyarko E."/>
            <person name="Jarju S."/>
            <person name="Secka A."/>
            <person name="Antonio M."/>
            <person name="Oren A."/>
            <person name="Chaudhuri R.R."/>
            <person name="La Ragione R."/>
            <person name="Hildebrand F."/>
            <person name="Pallen M.J."/>
        </authorList>
    </citation>
    <scope>NUCLEOTIDE SEQUENCE</scope>
    <source>
        <strain evidence="1">Gambia15-2214</strain>
    </source>
</reference>
<organism evidence="1 2">
    <name type="scientific">Candidatus Treponema excrementipullorum</name>
    <dbReference type="NCBI Taxonomy" id="2838768"/>
    <lineage>
        <taxon>Bacteria</taxon>
        <taxon>Pseudomonadati</taxon>
        <taxon>Spirochaetota</taxon>
        <taxon>Spirochaetia</taxon>
        <taxon>Spirochaetales</taxon>
        <taxon>Treponemataceae</taxon>
        <taxon>Treponema</taxon>
    </lineage>
</organism>
<gene>
    <name evidence="1" type="ORF">IAA16_06155</name>
</gene>
<name>A0A9E2L320_9SPIR</name>
<dbReference type="Proteomes" id="UP000823914">
    <property type="component" value="Unassembled WGS sequence"/>
</dbReference>
<accession>A0A9E2L320</accession>